<dbReference type="PRINTS" id="PR00385">
    <property type="entry name" value="P450"/>
</dbReference>
<evidence type="ECO:0000256" key="7">
    <source>
        <dbReference type="ARBA" id="ARBA00023033"/>
    </source>
</evidence>
<comment type="caution">
    <text evidence="9">The sequence shown here is derived from an EMBL/GenBank/DDBJ whole genome shotgun (WGS) entry which is preliminary data.</text>
</comment>
<dbReference type="Pfam" id="PF00067">
    <property type="entry name" value="p450"/>
    <property type="match status" value="1"/>
</dbReference>
<name>A0A225AL39_TALAT</name>
<dbReference type="RefSeq" id="XP_020119145.1">
    <property type="nucleotide sequence ID" value="XM_020268344.1"/>
</dbReference>
<gene>
    <name evidence="9" type="ORF">UA08_05546</name>
</gene>
<dbReference type="STRING" id="1441469.A0A225AL39"/>
<comment type="similarity">
    <text evidence="2">Belongs to the cytochrome P450 family.</text>
</comment>
<dbReference type="InterPro" id="IPR050364">
    <property type="entry name" value="Cytochrome_P450_fung"/>
</dbReference>
<feature type="binding site" description="axial binding residue" evidence="8">
    <location>
        <position position="422"/>
    </location>
    <ligand>
        <name>heme</name>
        <dbReference type="ChEBI" id="CHEBI:30413"/>
    </ligand>
    <ligandPart>
        <name>Fe</name>
        <dbReference type="ChEBI" id="CHEBI:18248"/>
    </ligandPart>
</feature>
<evidence type="ECO:0000256" key="1">
    <source>
        <dbReference type="ARBA" id="ARBA00001971"/>
    </source>
</evidence>
<keyword evidence="4 8" id="KW-0479">Metal-binding</keyword>
<dbReference type="PRINTS" id="PR00463">
    <property type="entry name" value="EP450I"/>
</dbReference>
<keyword evidence="10" id="KW-1185">Reference proteome</keyword>
<protein>
    <recommendedName>
        <fullName evidence="11">Fumitremorgin C synthase</fullName>
    </recommendedName>
</protein>
<dbReference type="GO" id="GO:0005506">
    <property type="term" value="F:iron ion binding"/>
    <property type="evidence" value="ECO:0007669"/>
    <property type="project" value="InterPro"/>
</dbReference>
<keyword evidence="5" id="KW-0560">Oxidoreductase</keyword>
<proteinExistence type="inferred from homology"/>
<dbReference type="GO" id="GO:0004497">
    <property type="term" value="F:monooxygenase activity"/>
    <property type="evidence" value="ECO:0007669"/>
    <property type="project" value="UniProtKB-KW"/>
</dbReference>
<evidence type="ECO:0000313" key="10">
    <source>
        <dbReference type="Proteomes" id="UP000214365"/>
    </source>
</evidence>
<dbReference type="AlphaFoldDB" id="A0A225AL39"/>
<comment type="cofactor">
    <cofactor evidence="1 8">
        <name>heme</name>
        <dbReference type="ChEBI" id="CHEBI:30413"/>
    </cofactor>
</comment>
<dbReference type="EMBL" id="LFMY01000008">
    <property type="protein sequence ID" value="OKL59024.1"/>
    <property type="molecule type" value="Genomic_DNA"/>
</dbReference>
<evidence type="ECO:0008006" key="11">
    <source>
        <dbReference type="Google" id="ProtNLM"/>
    </source>
</evidence>
<dbReference type="Gene3D" id="1.10.630.10">
    <property type="entry name" value="Cytochrome P450"/>
    <property type="match status" value="1"/>
</dbReference>
<keyword evidence="6 8" id="KW-0408">Iron</keyword>
<dbReference type="InterPro" id="IPR001128">
    <property type="entry name" value="Cyt_P450"/>
</dbReference>
<keyword evidence="3 8" id="KW-0349">Heme</keyword>
<accession>A0A225AL39</accession>
<organism evidence="9 10">
    <name type="scientific">Talaromyces atroroseus</name>
    <dbReference type="NCBI Taxonomy" id="1441469"/>
    <lineage>
        <taxon>Eukaryota</taxon>
        <taxon>Fungi</taxon>
        <taxon>Dikarya</taxon>
        <taxon>Ascomycota</taxon>
        <taxon>Pezizomycotina</taxon>
        <taxon>Eurotiomycetes</taxon>
        <taxon>Eurotiomycetidae</taxon>
        <taxon>Eurotiales</taxon>
        <taxon>Trichocomaceae</taxon>
        <taxon>Talaromyces</taxon>
        <taxon>Talaromyces sect. Trachyspermi</taxon>
    </lineage>
</organism>
<dbReference type="GO" id="GO:0020037">
    <property type="term" value="F:heme binding"/>
    <property type="evidence" value="ECO:0007669"/>
    <property type="project" value="InterPro"/>
</dbReference>
<dbReference type="GO" id="GO:0016705">
    <property type="term" value="F:oxidoreductase activity, acting on paired donors, with incorporation or reduction of molecular oxygen"/>
    <property type="evidence" value="ECO:0007669"/>
    <property type="project" value="InterPro"/>
</dbReference>
<evidence type="ECO:0000256" key="4">
    <source>
        <dbReference type="ARBA" id="ARBA00022723"/>
    </source>
</evidence>
<dbReference type="InterPro" id="IPR036396">
    <property type="entry name" value="Cyt_P450_sf"/>
</dbReference>
<dbReference type="CDD" id="cd11065">
    <property type="entry name" value="CYP64-like"/>
    <property type="match status" value="1"/>
</dbReference>
<sequence>MPATIVLWSIVGLVLLRILYERIRDRSLPPGPPRLPLIGNLHQAPTDVPWVTYRRWIQQYGPIISAQFGGNTVVFIGDASIARELLEKRGHIYSDRPRMVMAGENLTKGMHLLLRRYDERYKLHQRLDAPVLSPRASKTYYPLQDLESKQLLFDFLSTNNFQMVYERYAASVVYSLAYGIRLHTGTEPMLKHAHQVQENFAYAGRVGTWIVDALPFLNHLPSRLAPWKKTAEKFYQIERALHVGNMQTALANKGWNWTKEFFKSKEAAQMSDIELAYNLGILADAGLDTTSVQMRMFTLAALSYPEFVTKAQKELDAVVGPDRLPTLEDEPNLPYVVAVVKESLRWRSIAPGGVPHATLEEDEYLGYRIPKGATIIGLFWAMALDENTFDRPLEFLPERWLEKPEDGKDRFANFFGYGRRICTGRHIAKNSLFLLIARILWGFNIRHAVDKDGKTKEVNDMDMTSGFVSSPFPFEAIFEPRSMQSKEVIENNWHKTEKDVDVIMNSIRDKQISMGLNVRA</sequence>
<dbReference type="OrthoDB" id="1470350at2759"/>
<evidence type="ECO:0000313" key="9">
    <source>
        <dbReference type="EMBL" id="OKL59024.1"/>
    </source>
</evidence>
<evidence type="ECO:0000256" key="2">
    <source>
        <dbReference type="ARBA" id="ARBA00010617"/>
    </source>
</evidence>
<evidence type="ECO:0000256" key="8">
    <source>
        <dbReference type="PIRSR" id="PIRSR602401-1"/>
    </source>
</evidence>
<dbReference type="Proteomes" id="UP000214365">
    <property type="component" value="Unassembled WGS sequence"/>
</dbReference>
<dbReference type="PANTHER" id="PTHR46300:SF1">
    <property type="entry name" value="P450, PUTATIVE (EUROFUNG)-RELATED"/>
    <property type="match status" value="1"/>
</dbReference>
<evidence type="ECO:0000256" key="5">
    <source>
        <dbReference type="ARBA" id="ARBA00023002"/>
    </source>
</evidence>
<keyword evidence="7" id="KW-0503">Monooxygenase</keyword>
<dbReference type="InterPro" id="IPR002401">
    <property type="entry name" value="Cyt_P450_E_grp-I"/>
</dbReference>
<dbReference type="PANTHER" id="PTHR46300">
    <property type="entry name" value="P450, PUTATIVE (EUROFUNG)-RELATED-RELATED"/>
    <property type="match status" value="1"/>
</dbReference>
<dbReference type="SUPFAM" id="SSF48264">
    <property type="entry name" value="Cytochrome P450"/>
    <property type="match status" value="1"/>
</dbReference>
<dbReference type="GeneID" id="31005302"/>
<evidence type="ECO:0000256" key="3">
    <source>
        <dbReference type="ARBA" id="ARBA00022617"/>
    </source>
</evidence>
<evidence type="ECO:0000256" key="6">
    <source>
        <dbReference type="ARBA" id="ARBA00023004"/>
    </source>
</evidence>
<reference evidence="9 10" key="1">
    <citation type="submission" date="2015-06" db="EMBL/GenBank/DDBJ databases">
        <title>Talaromyces atroroseus IBT 11181 draft genome.</title>
        <authorList>
            <person name="Rasmussen K.B."/>
            <person name="Rasmussen S."/>
            <person name="Petersen B."/>
            <person name="Sicheritz-Ponten T."/>
            <person name="Mortensen U.H."/>
            <person name="Thrane U."/>
        </authorList>
    </citation>
    <scope>NUCLEOTIDE SEQUENCE [LARGE SCALE GENOMIC DNA]</scope>
    <source>
        <strain evidence="9 10">IBT 11181</strain>
    </source>
</reference>